<dbReference type="GeneID" id="98658876"/>
<sequence>MILGSSGSLRLPSRTELYTNIRDTTLECSKKWFPYNKGGDFRKWYGNNQCIIDWQSDGEKIRKFPGAVIRNPDFYFRQSITWSKISSGSIAFRFKPNGHIFDVAGTSVFADEPTLSYLQGACNCSVIMTVASMLSPTLNFEVGQIATYPIMQNEARQPMVVNLVSELRNDSKLDWDSFETSWDFKRHPLL</sequence>
<protein>
    <submittedName>
        <fullName evidence="1">Uncharacterized protein</fullName>
    </submittedName>
</protein>
<dbReference type="Proteomes" id="UP000468668">
    <property type="component" value="Unassembled WGS sequence"/>
</dbReference>
<evidence type="ECO:0000313" key="2">
    <source>
        <dbReference type="Proteomes" id="UP000468668"/>
    </source>
</evidence>
<gene>
    <name evidence="1" type="ORF">F8C90_10725</name>
</gene>
<organism evidence="1 2">
    <name type="scientific">Ellagibacter isourolithinifaciens</name>
    <dbReference type="NCBI Taxonomy" id="2137581"/>
    <lineage>
        <taxon>Bacteria</taxon>
        <taxon>Bacillati</taxon>
        <taxon>Actinomycetota</taxon>
        <taxon>Coriobacteriia</taxon>
        <taxon>Eggerthellales</taxon>
        <taxon>Eggerthellaceae</taxon>
        <taxon>Ellagibacter</taxon>
    </lineage>
</organism>
<keyword evidence="2" id="KW-1185">Reference proteome</keyword>
<accession>A0A6N6NIY2</accession>
<dbReference type="RefSeq" id="WP_158050497.1">
    <property type="nucleotide sequence ID" value="NZ_WAJR01000066.1"/>
</dbReference>
<dbReference type="AlphaFoldDB" id="A0A6N6NIY2"/>
<name>A0A6N6NIY2_9ACTN</name>
<evidence type="ECO:0000313" key="1">
    <source>
        <dbReference type="EMBL" id="KAB1633373.1"/>
    </source>
</evidence>
<dbReference type="OrthoDB" id="32195at2"/>
<reference evidence="1 2" key="1">
    <citation type="submission" date="2019-09" db="EMBL/GenBank/DDBJ databases">
        <title>Whole genome shotgun sequencing (WGS) of Ellagibacter isourolithinifaciens DSM 104140(T) and Adlercreutzia muris DSM 29508(T).</title>
        <authorList>
            <person name="Stoll D.A."/>
            <person name="Danylec N."/>
            <person name="Huch M."/>
        </authorList>
    </citation>
    <scope>NUCLEOTIDE SEQUENCE [LARGE SCALE GENOMIC DNA]</scope>
    <source>
        <strain evidence="1 2">DSM 104140</strain>
    </source>
</reference>
<dbReference type="EMBL" id="WAJR01000066">
    <property type="protein sequence ID" value="KAB1633373.1"/>
    <property type="molecule type" value="Genomic_DNA"/>
</dbReference>
<comment type="caution">
    <text evidence="1">The sequence shown here is derived from an EMBL/GenBank/DDBJ whole genome shotgun (WGS) entry which is preliminary data.</text>
</comment>
<proteinExistence type="predicted"/>